<name>A0A0E9VKX3_ANGAN</name>
<sequence length="39" mass="4303">MQLSPLAEVFPSLYNTTLDYTVCFSLGMLAKVDTGILHI</sequence>
<reference evidence="1" key="2">
    <citation type="journal article" date="2015" name="Fish Shellfish Immunol.">
        <title>Early steps in the European eel (Anguilla anguilla)-Vibrio vulnificus interaction in the gills: Role of the RtxA13 toxin.</title>
        <authorList>
            <person name="Callol A."/>
            <person name="Pajuelo D."/>
            <person name="Ebbesson L."/>
            <person name="Teles M."/>
            <person name="MacKenzie S."/>
            <person name="Amaro C."/>
        </authorList>
    </citation>
    <scope>NUCLEOTIDE SEQUENCE</scope>
</reference>
<dbReference type="AlphaFoldDB" id="A0A0E9VKX3"/>
<evidence type="ECO:0000313" key="1">
    <source>
        <dbReference type="EMBL" id="JAH78070.1"/>
    </source>
</evidence>
<dbReference type="EMBL" id="GBXM01030507">
    <property type="protein sequence ID" value="JAH78070.1"/>
    <property type="molecule type" value="Transcribed_RNA"/>
</dbReference>
<organism evidence="1">
    <name type="scientific">Anguilla anguilla</name>
    <name type="common">European freshwater eel</name>
    <name type="synonym">Muraena anguilla</name>
    <dbReference type="NCBI Taxonomy" id="7936"/>
    <lineage>
        <taxon>Eukaryota</taxon>
        <taxon>Metazoa</taxon>
        <taxon>Chordata</taxon>
        <taxon>Craniata</taxon>
        <taxon>Vertebrata</taxon>
        <taxon>Euteleostomi</taxon>
        <taxon>Actinopterygii</taxon>
        <taxon>Neopterygii</taxon>
        <taxon>Teleostei</taxon>
        <taxon>Anguilliformes</taxon>
        <taxon>Anguillidae</taxon>
        <taxon>Anguilla</taxon>
    </lineage>
</organism>
<accession>A0A0E9VKX3</accession>
<proteinExistence type="predicted"/>
<reference evidence="1" key="1">
    <citation type="submission" date="2014-11" db="EMBL/GenBank/DDBJ databases">
        <authorList>
            <person name="Amaro Gonzalez C."/>
        </authorList>
    </citation>
    <scope>NUCLEOTIDE SEQUENCE</scope>
</reference>
<dbReference type="EMBL" id="GBXM01051180">
    <property type="protein sequence ID" value="JAH57397.1"/>
    <property type="molecule type" value="Transcribed_RNA"/>
</dbReference>
<protein>
    <submittedName>
        <fullName evidence="1">Uncharacterized protein</fullName>
    </submittedName>
</protein>